<reference evidence="17 18" key="1">
    <citation type="journal article" date="2014" name="Nat. Commun.">
        <title>Klebsormidium flaccidum genome reveals primary factors for plant terrestrial adaptation.</title>
        <authorList>
            <person name="Hori K."/>
            <person name="Maruyama F."/>
            <person name="Fujisawa T."/>
            <person name="Togashi T."/>
            <person name="Yamamoto N."/>
            <person name="Seo M."/>
            <person name="Sato S."/>
            <person name="Yamada T."/>
            <person name="Mori H."/>
            <person name="Tajima N."/>
            <person name="Moriyama T."/>
            <person name="Ikeuchi M."/>
            <person name="Watanabe M."/>
            <person name="Wada H."/>
            <person name="Kobayashi K."/>
            <person name="Saito M."/>
            <person name="Masuda T."/>
            <person name="Sasaki-Sekimoto Y."/>
            <person name="Mashiguchi K."/>
            <person name="Awai K."/>
            <person name="Shimojima M."/>
            <person name="Masuda S."/>
            <person name="Iwai M."/>
            <person name="Nobusawa T."/>
            <person name="Narise T."/>
            <person name="Kondo S."/>
            <person name="Saito H."/>
            <person name="Sato R."/>
            <person name="Murakawa M."/>
            <person name="Ihara Y."/>
            <person name="Oshima-Yamada Y."/>
            <person name="Ohtaka K."/>
            <person name="Satoh M."/>
            <person name="Sonobe K."/>
            <person name="Ishii M."/>
            <person name="Ohtani R."/>
            <person name="Kanamori-Sato M."/>
            <person name="Honoki R."/>
            <person name="Miyazaki D."/>
            <person name="Mochizuki H."/>
            <person name="Umetsu J."/>
            <person name="Higashi K."/>
            <person name="Shibata D."/>
            <person name="Kamiya Y."/>
            <person name="Sato N."/>
            <person name="Nakamura Y."/>
            <person name="Tabata S."/>
            <person name="Ida S."/>
            <person name="Kurokawa K."/>
            <person name="Ohta H."/>
        </authorList>
    </citation>
    <scope>NUCLEOTIDE SEQUENCE [LARGE SCALE GENOMIC DNA]</scope>
    <source>
        <strain evidence="17 18">NIES-2285</strain>
    </source>
</reference>
<dbReference type="PROSITE" id="PS51384">
    <property type="entry name" value="FAD_FR"/>
    <property type="match status" value="1"/>
</dbReference>
<proteinExistence type="inferred from homology"/>
<dbReference type="InterPro" id="IPR001709">
    <property type="entry name" value="Flavoprot_Pyr_Nucl_cyt_Rdtase"/>
</dbReference>
<dbReference type="InterPro" id="IPR001433">
    <property type="entry name" value="OxRdtase_FAD/NAD-bd"/>
</dbReference>
<evidence type="ECO:0000259" key="16">
    <source>
        <dbReference type="PROSITE" id="PS51384"/>
    </source>
</evidence>
<dbReference type="Pfam" id="PF00175">
    <property type="entry name" value="NAD_binding_1"/>
    <property type="match status" value="1"/>
</dbReference>
<dbReference type="Proteomes" id="UP000054558">
    <property type="component" value="Unassembled WGS sequence"/>
</dbReference>
<keyword evidence="11" id="KW-0496">Mitochondrion</keyword>
<dbReference type="GO" id="GO:0005741">
    <property type="term" value="C:mitochondrial outer membrane"/>
    <property type="evidence" value="ECO:0007669"/>
    <property type="project" value="UniProtKB-SubCell"/>
</dbReference>
<keyword evidence="10 14" id="KW-0520">NAD</keyword>
<dbReference type="EC" id="1.6.2.2" evidence="14"/>
<feature type="binding site" evidence="13">
    <location>
        <position position="136"/>
    </location>
    <ligand>
        <name>FAD</name>
        <dbReference type="ChEBI" id="CHEBI:57692"/>
    </ligand>
</feature>
<dbReference type="InterPro" id="IPR017927">
    <property type="entry name" value="FAD-bd_FR_type"/>
</dbReference>
<dbReference type="AlphaFoldDB" id="A0A1Y1I6N9"/>
<evidence type="ECO:0000256" key="4">
    <source>
        <dbReference type="ARBA" id="ARBA00022630"/>
    </source>
</evidence>
<keyword evidence="6" id="KW-1000">Mitochondrion outer membrane</keyword>
<evidence type="ECO:0000256" key="6">
    <source>
        <dbReference type="ARBA" id="ARBA00022787"/>
    </source>
</evidence>
<dbReference type="OrthoDB" id="432685at2759"/>
<feature type="binding site" evidence="13">
    <location>
        <position position="137"/>
    </location>
    <ligand>
        <name>FAD</name>
        <dbReference type="ChEBI" id="CHEBI:57692"/>
    </ligand>
</feature>
<feature type="domain" description="FAD-binding FR-type" evidence="16">
    <location>
        <begin position="57"/>
        <end position="161"/>
    </location>
</feature>
<evidence type="ECO:0000256" key="8">
    <source>
        <dbReference type="ARBA" id="ARBA00022989"/>
    </source>
</evidence>
<feature type="binding site" evidence="13">
    <location>
        <position position="129"/>
    </location>
    <ligand>
        <name>FAD</name>
        <dbReference type="ChEBI" id="CHEBI:57692"/>
    </ligand>
</feature>
<feature type="binding site" evidence="13">
    <location>
        <position position="112"/>
    </location>
    <ligand>
        <name>FAD</name>
        <dbReference type="ChEBI" id="CHEBI:57692"/>
    </ligand>
</feature>
<feature type="binding site" evidence="13">
    <location>
        <position position="127"/>
    </location>
    <ligand>
        <name>FAD</name>
        <dbReference type="ChEBI" id="CHEBI:57692"/>
    </ligand>
</feature>
<comment type="similarity">
    <text evidence="3 14">Belongs to the flavoprotein pyridine nucleotide cytochrome reductase family.</text>
</comment>
<dbReference type="EMBL" id="DF237249">
    <property type="protein sequence ID" value="GAQ86614.1"/>
    <property type="molecule type" value="Genomic_DNA"/>
</dbReference>
<evidence type="ECO:0000256" key="3">
    <source>
        <dbReference type="ARBA" id="ARBA00006105"/>
    </source>
</evidence>
<evidence type="ECO:0000256" key="9">
    <source>
        <dbReference type="ARBA" id="ARBA00023002"/>
    </source>
</evidence>
<keyword evidence="4 13" id="KW-0285">Flavoprotein</keyword>
<accession>A0A1Y1I6N9</accession>
<sequence length="293" mass="32710">MTAKEEILQSLRDATGLQLSDDHLTILIASAVVFLTALFVWALTPRKAKRKYALDPESWTKFQMVKKEHVSHNSRRFRFALQTEETILGLPIGQHISIQGVDEEGKEFSRPYTPTTLDDDVGHFELVIKVYPQGKMSQCLEKLSVGTYVPFKGPKGRFTYTSGQVREFGMLAGGTGITPMFQVLKFILKDPSDNTKVKLIYANISLGDILLKDELDSFAKLHPNKFSIYYVLNDPPPGWTGGVGFVSADMIKAHLPAPAEDVKILRCGPPPMNKAMAAHLDALGYSKEMQFQF</sequence>
<dbReference type="PRINTS" id="PR00371">
    <property type="entry name" value="FPNCR"/>
</dbReference>
<evidence type="ECO:0000256" key="7">
    <source>
        <dbReference type="ARBA" id="ARBA00022827"/>
    </source>
</evidence>
<feature type="binding site" evidence="13">
    <location>
        <position position="111"/>
    </location>
    <ligand>
        <name>FAD</name>
        <dbReference type="ChEBI" id="CHEBI:57692"/>
    </ligand>
</feature>
<evidence type="ECO:0000256" key="13">
    <source>
        <dbReference type="PIRSR" id="PIRSR601834-1"/>
    </source>
</evidence>
<keyword evidence="5 15" id="KW-0812">Transmembrane</keyword>
<name>A0A1Y1I6N9_KLENI</name>
<dbReference type="Gene3D" id="3.40.50.80">
    <property type="entry name" value="Nucleotide-binding domain of ferredoxin-NADP reductase (FNR) module"/>
    <property type="match status" value="1"/>
</dbReference>
<evidence type="ECO:0000256" key="15">
    <source>
        <dbReference type="SAM" id="Phobius"/>
    </source>
</evidence>
<dbReference type="InterPro" id="IPR039261">
    <property type="entry name" value="FNR_nucleotide-bd"/>
</dbReference>
<keyword evidence="8 15" id="KW-1133">Transmembrane helix</keyword>
<dbReference type="PRINTS" id="PR00406">
    <property type="entry name" value="CYTB5RDTASE"/>
</dbReference>
<dbReference type="FunFam" id="3.40.50.80:FF:000019">
    <property type="entry name" value="NADH-cytochrome b5 reductase"/>
    <property type="match status" value="1"/>
</dbReference>
<dbReference type="InterPro" id="IPR008333">
    <property type="entry name" value="Cbr1-like_FAD-bd_dom"/>
</dbReference>
<comment type="cofactor">
    <cofactor evidence="1 13 14">
        <name>FAD</name>
        <dbReference type="ChEBI" id="CHEBI:57692"/>
    </cofactor>
</comment>
<keyword evidence="7 13" id="KW-0274">FAD</keyword>
<evidence type="ECO:0000256" key="1">
    <source>
        <dbReference type="ARBA" id="ARBA00001974"/>
    </source>
</evidence>
<keyword evidence="12 15" id="KW-0472">Membrane</keyword>
<evidence type="ECO:0000256" key="12">
    <source>
        <dbReference type="ARBA" id="ARBA00023136"/>
    </source>
</evidence>
<dbReference type="InterPro" id="IPR017938">
    <property type="entry name" value="Riboflavin_synthase-like_b-brl"/>
</dbReference>
<feature type="binding site" evidence="13">
    <location>
        <position position="110"/>
    </location>
    <ligand>
        <name>FAD</name>
        <dbReference type="ChEBI" id="CHEBI:57692"/>
    </ligand>
</feature>
<dbReference type="SUPFAM" id="SSF63380">
    <property type="entry name" value="Riboflavin synthase domain-like"/>
    <property type="match status" value="1"/>
</dbReference>
<dbReference type="InterPro" id="IPR001834">
    <property type="entry name" value="CBR-like"/>
</dbReference>
<evidence type="ECO:0000256" key="11">
    <source>
        <dbReference type="ARBA" id="ARBA00023128"/>
    </source>
</evidence>
<dbReference type="FunFam" id="2.40.30.10:FF:000032">
    <property type="entry name" value="NADH-cytochrome b5 reductase"/>
    <property type="match status" value="1"/>
</dbReference>
<evidence type="ECO:0000256" key="5">
    <source>
        <dbReference type="ARBA" id="ARBA00022692"/>
    </source>
</evidence>
<evidence type="ECO:0000256" key="2">
    <source>
        <dbReference type="ARBA" id="ARBA00004294"/>
    </source>
</evidence>
<dbReference type="SUPFAM" id="SSF52343">
    <property type="entry name" value="Ferredoxin reductase-like, C-terminal NADP-linked domain"/>
    <property type="match status" value="1"/>
</dbReference>
<feature type="binding site" evidence="13">
    <location>
        <position position="135"/>
    </location>
    <ligand>
        <name>FAD</name>
        <dbReference type="ChEBI" id="CHEBI:57692"/>
    </ligand>
</feature>
<evidence type="ECO:0000256" key="14">
    <source>
        <dbReference type="RuleBase" id="RU361226"/>
    </source>
</evidence>
<feature type="binding site" evidence="13">
    <location>
        <position position="178"/>
    </location>
    <ligand>
        <name>FAD</name>
        <dbReference type="ChEBI" id="CHEBI:57692"/>
    </ligand>
</feature>
<evidence type="ECO:0000313" key="17">
    <source>
        <dbReference type="EMBL" id="GAQ86614.1"/>
    </source>
</evidence>
<dbReference type="CDD" id="cd06183">
    <property type="entry name" value="cyt_b5_reduct_like"/>
    <property type="match status" value="1"/>
</dbReference>
<dbReference type="STRING" id="105231.A0A1Y1I6N9"/>
<keyword evidence="9 14" id="KW-0560">Oxidoreductase</keyword>
<comment type="subcellular location">
    <subcellularLocation>
        <location evidence="2">Mitochondrion outer membrane</location>
    </subcellularLocation>
</comment>
<dbReference type="Pfam" id="PF00970">
    <property type="entry name" value="FAD_binding_6"/>
    <property type="match status" value="1"/>
</dbReference>
<dbReference type="PANTHER" id="PTHR19370:SF184">
    <property type="entry name" value="NADH-CYTOCHROME B5 REDUCTASE-LIKE"/>
    <property type="match status" value="1"/>
</dbReference>
<keyword evidence="18" id="KW-1185">Reference proteome</keyword>
<organism evidence="17 18">
    <name type="scientific">Klebsormidium nitens</name>
    <name type="common">Green alga</name>
    <name type="synonym">Ulothrix nitens</name>
    <dbReference type="NCBI Taxonomy" id="105231"/>
    <lineage>
        <taxon>Eukaryota</taxon>
        <taxon>Viridiplantae</taxon>
        <taxon>Streptophyta</taxon>
        <taxon>Klebsormidiophyceae</taxon>
        <taxon>Klebsormidiales</taxon>
        <taxon>Klebsormidiaceae</taxon>
        <taxon>Klebsormidium</taxon>
    </lineage>
</organism>
<evidence type="ECO:0000256" key="10">
    <source>
        <dbReference type="ARBA" id="ARBA00023027"/>
    </source>
</evidence>
<protein>
    <recommendedName>
        <fullName evidence="14">NADH-cytochrome b5 reductase</fullName>
        <ecNumber evidence="14">1.6.2.2</ecNumber>
    </recommendedName>
</protein>
<dbReference type="OMA" id="CLDPENW"/>
<dbReference type="GO" id="GO:0016491">
    <property type="term" value="F:oxidoreductase activity"/>
    <property type="evidence" value="ECO:0000318"/>
    <property type="project" value="GO_Central"/>
</dbReference>
<dbReference type="GO" id="GO:0022900">
    <property type="term" value="P:electron transport chain"/>
    <property type="evidence" value="ECO:0000318"/>
    <property type="project" value="GO_Central"/>
</dbReference>
<dbReference type="PANTHER" id="PTHR19370">
    <property type="entry name" value="NADH-CYTOCHROME B5 REDUCTASE"/>
    <property type="match status" value="1"/>
</dbReference>
<evidence type="ECO:0000313" key="18">
    <source>
        <dbReference type="Proteomes" id="UP000054558"/>
    </source>
</evidence>
<dbReference type="GO" id="GO:0090524">
    <property type="term" value="F:cytochrome-b5 reductase activity, acting on NADH"/>
    <property type="evidence" value="ECO:0007669"/>
    <property type="project" value="UniProtKB-EC"/>
</dbReference>
<comment type="catalytic activity">
    <reaction evidence="14">
        <text>2 Fe(III)-[cytochrome b5] + NADH = 2 Fe(II)-[cytochrome b5] + NAD(+) + H(+)</text>
        <dbReference type="Rhea" id="RHEA:46680"/>
        <dbReference type="Rhea" id="RHEA-COMP:10438"/>
        <dbReference type="Rhea" id="RHEA-COMP:10439"/>
        <dbReference type="ChEBI" id="CHEBI:15378"/>
        <dbReference type="ChEBI" id="CHEBI:29033"/>
        <dbReference type="ChEBI" id="CHEBI:29034"/>
        <dbReference type="ChEBI" id="CHEBI:57540"/>
        <dbReference type="ChEBI" id="CHEBI:57945"/>
        <dbReference type="EC" id="1.6.2.2"/>
    </reaction>
</comment>
<feature type="transmembrane region" description="Helical" evidence="15">
    <location>
        <begin position="24"/>
        <end position="43"/>
    </location>
</feature>
<gene>
    <name evidence="17" type="ORF">KFL_003000070</name>
</gene>
<dbReference type="Gene3D" id="2.40.30.10">
    <property type="entry name" value="Translation factors"/>
    <property type="match status" value="1"/>
</dbReference>